<proteinExistence type="predicted"/>
<accession>A0ABQ0I2R9</accession>
<gene>
    <name evidence="1" type="ORF">GAGA_0734</name>
</gene>
<dbReference type="Proteomes" id="UP000008372">
    <property type="component" value="Unassembled WGS sequence"/>
</dbReference>
<comment type="caution">
    <text evidence="1">The sequence shown here is derived from an EMBL/GenBank/DDBJ whole genome shotgun (WGS) entry which is preliminary data.</text>
</comment>
<evidence type="ECO:0000313" key="1">
    <source>
        <dbReference type="EMBL" id="GAC03597.1"/>
    </source>
</evidence>
<evidence type="ECO:0000313" key="2">
    <source>
        <dbReference type="Proteomes" id="UP000008372"/>
    </source>
</evidence>
<sequence>MNVVDNKSENSKQAVSNRRKFLVKGSAAALIVSLPAKSTWATTANGCTVSGNLSGNLSQACTTTNINGVSPETWLSDAKSSSDLKEALQAVKWDSVFNISTTGTYLKNDGRVVQRPNLYRVLWQGSDIDKNLVAGYLNAHYGNYPLAVSPIEYAAMLEDEAMNDQGALLEALNQTYTR</sequence>
<keyword evidence="2" id="KW-1185">Reference proteome</keyword>
<dbReference type="RefSeq" id="WP_008302441.1">
    <property type="nucleotide sequence ID" value="NZ_BAEK01000013.1"/>
</dbReference>
<reference evidence="1 2" key="1">
    <citation type="journal article" date="2014" name="Environ. Microbiol.">
        <title>Comparative genomics of the marine bacterial genus Glaciecola reveals the high degree of genomic diversity and genomic characteristic for cold adaptation.</title>
        <authorList>
            <person name="Qin Q.L."/>
            <person name="Xie B.B."/>
            <person name="Yu Y."/>
            <person name="Shu Y.L."/>
            <person name="Rong J.C."/>
            <person name="Zhang Y.J."/>
            <person name="Zhao D.L."/>
            <person name="Chen X.L."/>
            <person name="Zhang X.Y."/>
            <person name="Chen B."/>
            <person name="Zhou B.C."/>
            <person name="Zhang Y.Z."/>
        </authorList>
    </citation>
    <scope>NUCLEOTIDE SEQUENCE [LARGE SCALE GENOMIC DNA]</scope>
    <source>
        <strain evidence="1 2">NO2</strain>
    </source>
</reference>
<name>A0ABQ0I2R9_9ALTE</name>
<organism evidence="1 2">
    <name type="scientific">Paraglaciecola agarilytica NO2</name>
    <dbReference type="NCBI Taxonomy" id="1125747"/>
    <lineage>
        <taxon>Bacteria</taxon>
        <taxon>Pseudomonadati</taxon>
        <taxon>Pseudomonadota</taxon>
        <taxon>Gammaproteobacteria</taxon>
        <taxon>Alteromonadales</taxon>
        <taxon>Alteromonadaceae</taxon>
        <taxon>Paraglaciecola</taxon>
    </lineage>
</organism>
<protein>
    <submittedName>
        <fullName evidence="1">Uncharacterized protein</fullName>
    </submittedName>
</protein>
<dbReference type="EMBL" id="BAEK01000013">
    <property type="protein sequence ID" value="GAC03597.1"/>
    <property type="molecule type" value="Genomic_DNA"/>
</dbReference>